<keyword evidence="3 10" id="KW-0716">Sensory transduction</keyword>
<name>T1H7S5_RHOPR</name>
<dbReference type="PANTHER" id="PTHR21137">
    <property type="entry name" value="ODORANT RECEPTOR"/>
    <property type="match status" value="1"/>
</dbReference>
<keyword evidence="2" id="KW-1003">Cell membrane</keyword>
<evidence type="ECO:0000313" key="11">
    <source>
        <dbReference type="EnsemblMetazoa" id="RPRC000055-PA"/>
    </source>
</evidence>
<dbReference type="AlphaFoldDB" id="T1H7S5"/>
<dbReference type="GO" id="GO:0005886">
    <property type="term" value="C:plasma membrane"/>
    <property type="evidence" value="ECO:0007669"/>
    <property type="project" value="UniProtKB-SubCell"/>
</dbReference>
<keyword evidence="9 10" id="KW-0807">Transducer</keyword>
<dbReference type="PANTHER" id="PTHR21137:SF35">
    <property type="entry name" value="ODORANT RECEPTOR 19A-RELATED"/>
    <property type="match status" value="1"/>
</dbReference>
<evidence type="ECO:0000256" key="10">
    <source>
        <dbReference type="RuleBase" id="RU351113"/>
    </source>
</evidence>
<evidence type="ECO:0000256" key="9">
    <source>
        <dbReference type="ARBA" id="ARBA00023224"/>
    </source>
</evidence>
<evidence type="ECO:0000256" key="1">
    <source>
        <dbReference type="ARBA" id="ARBA00004651"/>
    </source>
</evidence>
<feature type="transmembrane region" description="Helical" evidence="10">
    <location>
        <begin position="35"/>
        <end position="56"/>
    </location>
</feature>
<keyword evidence="6 10" id="KW-1133">Transmembrane helix</keyword>
<dbReference type="EMBL" id="ACPB03002003">
    <property type="status" value="NOT_ANNOTATED_CDS"/>
    <property type="molecule type" value="Genomic_DNA"/>
</dbReference>
<dbReference type="InterPro" id="IPR004117">
    <property type="entry name" value="7tm6_olfct_rcpt"/>
</dbReference>
<accession>T1H7S5</accession>
<dbReference type="Proteomes" id="UP000015103">
    <property type="component" value="Unassembled WGS sequence"/>
</dbReference>
<dbReference type="GO" id="GO:0005549">
    <property type="term" value="F:odorant binding"/>
    <property type="evidence" value="ECO:0007669"/>
    <property type="project" value="InterPro"/>
</dbReference>
<sequence length="370" mass="42402">MKGQKTYYSFLETVIWLLAITGIRRDELGNVPITFRAIAFWFWIFLMIISIILKMFGGQTLEEFLNGVLFGVIILTVAIKQANLIIRRKQIFKLLDDIENCLTLARADLQLVEKRSLRLKKIGKLITIYILIATGTMFAFHYVHHELTGDKTLPVELWTPYSEEGTTFTVIIYQLIIDTGATIGLIVFSALLLTAITFSTMIMDVLKKNLAEGPDDEETLETFLSRYVLAHAKLLNIIKAINVNISPMLFIETVLSSIQCCCAGYLVNFRSFHGAMYTIHFVSTLTLPGLICYLGQLIKNKNEELFDQIYDSPWYTAIPNLRRYYLMMISMSSKPLILHFRFLMTFDLERYGNVLQAAYTYVTVLKNLLS</sequence>
<dbReference type="Pfam" id="PF02949">
    <property type="entry name" value="7tm_6"/>
    <property type="match status" value="1"/>
</dbReference>
<evidence type="ECO:0000256" key="2">
    <source>
        <dbReference type="ARBA" id="ARBA00022475"/>
    </source>
</evidence>
<keyword evidence="7 10" id="KW-0472">Membrane</keyword>
<feature type="transmembrane region" description="Helical" evidence="10">
    <location>
        <begin position="249"/>
        <end position="268"/>
    </location>
</feature>
<evidence type="ECO:0000256" key="7">
    <source>
        <dbReference type="ARBA" id="ARBA00023136"/>
    </source>
</evidence>
<protein>
    <recommendedName>
        <fullName evidence="10">Odorant receptor</fullName>
    </recommendedName>
</protein>
<dbReference type="EnsemblMetazoa" id="RPRC000055-RA">
    <property type="protein sequence ID" value="RPRC000055-PA"/>
    <property type="gene ID" value="RPRC000055"/>
</dbReference>
<evidence type="ECO:0000256" key="4">
    <source>
        <dbReference type="ARBA" id="ARBA00022692"/>
    </source>
</evidence>
<organism evidence="11 12">
    <name type="scientific">Rhodnius prolixus</name>
    <name type="common">Triatomid bug</name>
    <dbReference type="NCBI Taxonomy" id="13249"/>
    <lineage>
        <taxon>Eukaryota</taxon>
        <taxon>Metazoa</taxon>
        <taxon>Ecdysozoa</taxon>
        <taxon>Arthropoda</taxon>
        <taxon>Hexapoda</taxon>
        <taxon>Insecta</taxon>
        <taxon>Pterygota</taxon>
        <taxon>Neoptera</taxon>
        <taxon>Paraneoptera</taxon>
        <taxon>Hemiptera</taxon>
        <taxon>Heteroptera</taxon>
        <taxon>Panheteroptera</taxon>
        <taxon>Cimicomorpha</taxon>
        <taxon>Reduviidae</taxon>
        <taxon>Triatominae</taxon>
        <taxon>Rhodnius</taxon>
    </lineage>
</organism>
<dbReference type="GO" id="GO:0007165">
    <property type="term" value="P:signal transduction"/>
    <property type="evidence" value="ECO:0007669"/>
    <property type="project" value="UniProtKB-KW"/>
</dbReference>
<keyword evidence="8 10" id="KW-0675">Receptor</keyword>
<evidence type="ECO:0000256" key="6">
    <source>
        <dbReference type="ARBA" id="ARBA00022989"/>
    </source>
</evidence>
<comment type="subcellular location">
    <subcellularLocation>
        <location evidence="1 10">Cell membrane</location>
        <topology evidence="1 10">Multi-pass membrane protein</topology>
    </subcellularLocation>
</comment>
<proteinExistence type="inferred from homology"/>
<evidence type="ECO:0000313" key="12">
    <source>
        <dbReference type="Proteomes" id="UP000015103"/>
    </source>
</evidence>
<comment type="similarity">
    <text evidence="10">Belongs to the insect chemoreceptor superfamily. Heteromeric odorant receptor channel (TC 1.A.69) family.</text>
</comment>
<feature type="transmembrane region" description="Helical" evidence="10">
    <location>
        <begin position="171"/>
        <end position="198"/>
    </location>
</feature>
<keyword evidence="12" id="KW-1185">Reference proteome</keyword>
<evidence type="ECO:0000256" key="3">
    <source>
        <dbReference type="ARBA" id="ARBA00022606"/>
    </source>
</evidence>
<comment type="caution">
    <text evidence="10">Lacks conserved residue(s) required for the propagation of feature annotation.</text>
</comment>
<evidence type="ECO:0000256" key="8">
    <source>
        <dbReference type="ARBA" id="ARBA00023170"/>
    </source>
</evidence>
<feature type="transmembrane region" description="Helical" evidence="10">
    <location>
        <begin position="125"/>
        <end position="143"/>
    </location>
</feature>
<keyword evidence="5 10" id="KW-0552">Olfaction</keyword>
<dbReference type="GO" id="GO:0004984">
    <property type="term" value="F:olfactory receptor activity"/>
    <property type="evidence" value="ECO:0007669"/>
    <property type="project" value="InterPro"/>
</dbReference>
<feature type="transmembrane region" description="Helical" evidence="10">
    <location>
        <begin position="68"/>
        <end position="86"/>
    </location>
</feature>
<evidence type="ECO:0000256" key="5">
    <source>
        <dbReference type="ARBA" id="ARBA00022725"/>
    </source>
</evidence>
<feature type="transmembrane region" description="Helical" evidence="10">
    <location>
        <begin position="274"/>
        <end position="294"/>
    </location>
</feature>
<dbReference type="InParanoid" id="T1H7S5"/>
<dbReference type="HOGENOM" id="CLU_744572_0_0_1"/>
<reference evidence="11" key="1">
    <citation type="submission" date="2015-05" db="UniProtKB">
        <authorList>
            <consortium name="EnsemblMetazoa"/>
        </authorList>
    </citation>
    <scope>IDENTIFICATION</scope>
</reference>
<dbReference type="OMA" id="VANDMYP"/>
<dbReference type="VEuPathDB" id="VectorBase:RPRC000055"/>
<keyword evidence="4 10" id="KW-0812">Transmembrane</keyword>